<dbReference type="GeneID" id="66056686"/>
<dbReference type="AlphaFoldDB" id="A0A2K3CU05"/>
<sequence length="173" mass="16713">MSGPGAGAGGSGSIAGMGSGGINDAMLAGQPGGSVPSPPHIAAARGDRGQWCGRVSTAVKLPAAAPPMHLRAPAVTDATRSLALQLGELASVVALSGIAKVSCCSVLQQRQQQQQQQQGMSRATGDGVGTGVRSGCCTALAAARRAAVAVVVVAVVEAAAAAAEAAGLVACYI</sequence>
<evidence type="ECO:0000256" key="1">
    <source>
        <dbReference type="SAM" id="MobiDB-lite"/>
    </source>
</evidence>
<evidence type="ECO:0000313" key="3">
    <source>
        <dbReference type="Proteomes" id="UP000006906"/>
    </source>
</evidence>
<dbReference type="EMBL" id="CM008977">
    <property type="protein sequence ID" value="PNW71768.1"/>
    <property type="molecule type" value="Genomic_DNA"/>
</dbReference>
<dbReference type="Gramene" id="PNW71768">
    <property type="protein sequence ID" value="PNW71768"/>
    <property type="gene ID" value="CHLRE_16g677738v5"/>
</dbReference>
<reference evidence="2 3" key="1">
    <citation type="journal article" date="2007" name="Science">
        <title>The Chlamydomonas genome reveals the evolution of key animal and plant functions.</title>
        <authorList>
            <person name="Merchant S.S."/>
            <person name="Prochnik S.E."/>
            <person name="Vallon O."/>
            <person name="Harris E.H."/>
            <person name="Karpowicz S.J."/>
            <person name="Witman G.B."/>
            <person name="Terry A."/>
            <person name="Salamov A."/>
            <person name="Fritz-Laylin L.K."/>
            <person name="Marechal-Drouard L."/>
            <person name="Marshall W.F."/>
            <person name="Qu L.H."/>
            <person name="Nelson D.R."/>
            <person name="Sanderfoot A.A."/>
            <person name="Spalding M.H."/>
            <person name="Kapitonov V.V."/>
            <person name="Ren Q."/>
            <person name="Ferris P."/>
            <person name="Lindquist E."/>
            <person name="Shapiro H."/>
            <person name="Lucas S.M."/>
            <person name="Grimwood J."/>
            <person name="Schmutz J."/>
            <person name="Cardol P."/>
            <person name="Cerutti H."/>
            <person name="Chanfreau G."/>
            <person name="Chen C.L."/>
            <person name="Cognat V."/>
            <person name="Croft M.T."/>
            <person name="Dent R."/>
            <person name="Dutcher S."/>
            <person name="Fernandez E."/>
            <person name="Fukuzawa H."/>
            <person name="Gonzalez-Ballester D."/>
            <person name="Gonzalez-Halphen D."/>
            <person name="Hallmann A."/>
            <person name="Hanikenne M."/>
            <person name="Hippler M."/>
            <person name="Inwood W."/>
            <person name="Jabbari K."/>
            <person name="Kalanon M."/>
            <person name="Kuras R."/>
            <person name="Lefebvre P.A."/>
            <person name="Lemaire S.D."/>
            <person name="Lobanov A.V."/>
            <person name="Lohr M."/>
            <person name="Manuell A."/>
            <person name="Meier I."/>
            <person name="Mets L."/>
            <person name="Mittag M."/>
            <person name="Mittelmeier T."/>
            <person name="Moroney J.V."/>
            <person name="Moseley J."/>
            <person name="Napoli C."/>
            <person name="Nedelcu A.M."/>
            <person name="Niyogi K."/>
            <person name="Novoselov S.V."/>
            <person name="Paulsen I.T."/>
            <person name="Pazour G."/>
            <person name="Purton S."/>
            <person name="Ral J.P."/>
            <person name="Riano-Pachon D.M."/>
            <person name="Riekhof W."/>
            <person name="Rymarquis L."/>
            <person name="Schroda M."/>
            <person name="Stern D."/>
            <person name="Umen J."/>
            <person name="Willows R."/>
            <person name="Wilson N."/>
            <person name="Zimmer S.L."/>
            <person name="Allmer J."/>
            <person name="Balk J."/>
            <person name="Bisova K."/>
            <person name="Chen C.J."/>
            <person name="Elias M."/>
            <person name="Gendler K."/>
            <person name="Hauser C."/>
            <person name="Lamb M.R."/>
            <person name="Ledford H."/>
            <person name="Long J.C."/>
            <person name="Minagawa J."/>
            <person name="Page M.D."/>
            <person name="Pan J."/>
            <person name="Pootakham W."/>
            <person name="Roje S."/>
            <person name="Rose A."/>
            <person name="Stahlberg E."/>
            <person name="Terauchi A.M."/>
            <person name="Yang P."/>
            <person name="Ball S."/>
            <person name="Bowler C."/>
            <person name="Dieckmann C.L."/>
            <person name="Gladyshev V.N."/>
            <person name="Green P."/>
            <person name="Jorgensen R."/>
            <person name="Mayfield S."/>
            <person name="Mueller-Roeber B."/>
            <person name="Rajamani S."/>
            <person name="Sayre R.T."/>
            <person name="Brokstein P."/>
            <person name="Dubchak I."/>
            <person name="Goodstein D."/>
            <person name="Hornick L."/>
            <person name="Huang Y.W."/>
            <person name="Jhaveri J."/>
            <person name="Luo Y."/>
            <person name="Martinez D."/>
            <person name="Ngau W.C."/>
            <person name="Otillar B."/>
            <person name="Poliakov A."/>
            <person name="Porter A."/>
            <person name="Szajkowski L."/>
            <person name="Werner G."/>
            <person name="Zhou K."/>
            <person name="Grigoriev I.V."/>
            <person name="Rokhsar D.S."/>
            <person name="Grossman A.R."/>
        </authorList>
    </citation>
    <scope>NUCLEOTIDE SEQUENCE [LARGE SCALE GENOMIC DNA]</scope>
    <source>
        <strain evidence="3">CC-503</strain>
    </source>
</reference>
<keyword evidence="3" id="KW-1185">Reference proteome</keyword>
<dbReference type="RefSeq" id="XP_042915737.1">
    <property type="nucleotide sequence ID" value="XM_043071337.1"/>
</dbReference>
<proteinExistence type="predicted"/>
<name>A0A2K3CU05_CHLRE</name>
<gene>
    <name evidence="2" type="ORF">CHLRE_16g677738v5</name>
</gene>
<organism evidence="2 3">
    <name type="scientific">Chlamydomonas reinhardtii</name>
    <name type="common">Chlamydomonas smithii</name>
    <dbReference type="NCBI Taxonomy" id="3055"/>
    <lineage>
        <taxon>Eukaryota</taxon>
        <taxon>Viridiplantae</taxon>
        <taxon>Chlorophyta</taxon>
        <taxon>core chlorophytes</taxon>
        <taxon>Chlorophyceae</taxon>
        <taxon>CS clade</taxon>
        <taxon>Chlamydomonadales</taxon>
        <taxon>Chlamydomonadaceae</taxon>
        <taxon>Chlamydomonas</taxon>
    </lineage>
</organism>
<feature type="region of interest" description="Disordered" evidence="1">
    <location>
        <begin position="25"/>
        <end position="47"/>
    </location>
</feature>
<accession>A0A2K3CU05</accession>
<dbReference type="Proteomes" id="UP000006906">
    <property type="component" value="Chromosome 16"/>
</dbReference>
<dbReference type="InParanoid" id="A0A2K3CU05"/>
<dbReference type="KEGG" id="cre:CHLRE_16g677738v5"/>
<evidence type="ECO:0000313" key="2">
    <source>
        <dbReference type="EMBL" id="PNW71768.1"/>
    </source>
</evidence>
<protein>
    <submittedName>
        <fullName evidence="2">Uncharacterized protein</fullName>
    </submittedName>
</protein>